<evidence type="ECO:0008006" key="3">
    <source>
        <dbReference type="Google" id="ProtNLM"/>
    </source>
</evidence>
<dbReference type="InterPro" id="IPR014942">
    <property type="entry name" value="AbiEii"/>
</dbReference>
<accession>A0A2H0BUC0</accession>
<dbReference type="Gene3D" id="3.10.450.620">
    <property type="entry name" value="JHP933, nucleotidyltransferase-like core domain"/>
    <property type="match status" value="1"/>
</dbReference>
<evidence type="ECO:0000313" key="1">
    <source>
        <dbReference type="EMBL" id="PIP61262.1"/>
    </source>
</evidence>
<gene>
    <name evidence="1" type="ORF">COW99_05000</name>
</gene>
<comment type="caution">
    <text evidence="1">The sequence shown here is derived from an EMBL/GenBank/DDBJ whole genome shotgun (WGS) entry which is preliminary data.</text>
</comment>
<dbReference type="AlphaFoldDB" id="A0A2H0BUC0"/>
<sequence>MLDSQKHKVHLSNILSSLYKNSQVSTNLGFKGGTACYFFYELPRFSVDLDFDLIIPSLILKSAKDMLIKSITAILDKNYDVIDSSTKYNTLFWLVSYEKGQRNIKIEISVRDFPNTYEVRNFYGTSVNVLQIGDIIAHKLVAIQDRKITANRDIFDGHFFLGSKYATEINNEIIEFRTGLKTLNFYKSLHKFMSFYKPKSALEGLGELLSESQKNWIRSGKMISEFTGLVERQIEVFS</sequence>
<dbReference type="EMBL" id="PCTA01000031">
    <property type="protein sequence ID" value="PIP61262.1"/>
    <property type="molecule type" value="Genomic_DNA"/>
</dbReference>
<dbReference type="Pfam" id="PF08843">
    <property type="entry name" value="AbiEii"/>
    <property type="match status" value="1"/>
</dbReference>
<name>A0A2H0BUC0_9BACT</name>
<protein>
    <recommendedName>
        <fullName evidence="3">Nucleotidyl transferase AbiEii/AbiGii toxin family protein</fullName>
    </recommendedName>
</protein>
<reference evidence="1 2" key="1">
    <citation type="submission" date="2017-09" db="EMBL/GenBank/DDBJ databases">
        <title>Depth-based differentiation of microbial function through sediment-hosted aquifers and enrichment of novel symbionts in the deep terrestrial subsurface.</title>
        <authorList>
            <person name="Probst A.J."/>
            <person name="Ladd B."/>
            <person name="Jarett J.K."/>
            <person name="Geller-Mcgrath D.E."/>
            <person name="Sieber C.M."/>
            <person name="Emerson J.B."/>
            <person name="Anantharaman K."/>
            <person name="Thomas B.C."/>
            <person name="Malmstrom R."/>
            <person name="Stieglmeier M."/>
            <person name="Klingl A."/>
            <person name="Woyke T."/>
            <person name="Ryan C.M."/>
            <person name="Banfield J.F."/>
        </authorList>
    </citation>
    <scope>NUCLEOTIDE SEQUENCE [LARGE SCALE GENOMIC DNA]</scope>
    <source>
        <strain evidence="1">CG22_combo_CG10-13_8_21_14_all_38_20</strain>
    </source>
</reference>
<evidence type="ECO:0000313" key="2">
    <source>
        <dbReference type="Proteomes" id="UP000231246"/>
    </source>
</evidence>
<organism evidence="1 2">
    <name type="scientific">Candidatus Roizmanbacteria bacterium CG22_combo_CG10-13_8_21_14_all_38_20</name>
    <dbReference type="NCBI Taxonomy" id="1974862"/>
    <lineage>
        <taxon>Bacteria</taxon>
        <taxon>Candidatus Roizmaniibacteriota</taxon>
    </lineage>
</organism>
<proteinExistence type="predicted"/>
<dbReference type="Proteomes" id="UP000231246">
    <property type="component" value="Unassembled WGS sequence"/>
</dbReference>